<dbReference type="PANTHER" id="PTHR43245">
    <property type="entry name" value="BIFUNCTIONAL POLYMYXIN RESISTANCE PROTEIN ARNA"/>
    <property type="match status" value="1"/>
</dbReference>
<dbReference type="InterPro" id="IPR001509">
    <property type="entry name" value="Epimerase_deHydtase"/>
</dbReference>
<proteinExistence type="predicted"/>
<evidence type="ECO:0000313" key="2">
    <source>
        <dbReference type="EMBL" id="TVM12412.1"/>
    </source>
</evidence>
<comment type="caution">
    <text evidence="2">The sequence shown here is derived from an EMBL/GenBank/DDBJ whole genome shotgun (WGS) entry which is preliminary data.</text>
</comment>
<accession>A0A7M3MA78</accession>
<dbReference type="RefSeq" id="WP_144304688.1">
    <property type="nucleotide sequence ID" value="NZ_QMIE01000073.1"/>
</dbReference>
<feature type="non-terminal residue" evidence="2">
    <location>
        <position position="1"/>
    </location>
</feature>
<dbReference type="PANTHER" id="PTHR43245:SF13">
    <property type="entry name" value="UDP-D-APIOSE_UDP-D-XYLOSE SYNTHASE 2"/>
    <property type="match status" value="1"/>
</dbReference>
<keyword evidence="3" id="KW-1185">Reference proteome</keyword>
<gene>
    <name evidence="2" type="ORF">DPQ33_18580</name>
</gene>
<protein>
    <submittedName>
        <fullName evidence="2">LPS biosynthesis protein WbpP</fullName>
    </submittedName>
</protein>
<organism evidence="2 3">
    <name type="scientific">Oceanidesulfovibrio indonesiensis</name>
    <dbReference type="NCBI Taxonomy" id="54767"/>
    <lineage>
        <taxon>Bacteria</taxon>
        <taxon>Pseudomonadati</taxon>
        <taxon>Thermodesulfobacteriota</taxon>
        <taxon>Desulfovibrionia</taxon>
        <taxon>Desulfovibrionales</taxon>
        <taxon>Desulfovibrionaceae</taxon>
        <taxon>Oceanidesulfovibrio</taxon>
    </lineage>
</organism>
<evidence type="ECO:0000313" key="3">
    <source>
        <dbReference type="Proteomes" id="UP000448292"/>
    </source>
</evidence>
<dbReference type="SUPFAM" id="SSF51735">
    <property type="entry name" value="NAD(P)-binding Rossmann-fold domains"/>
    <property type="match status" value="1"/>
</dbReference>
<dbReference type="OrthoDB" id="9801785at2"/>
<dbReference type="EMBL" id="QMIE01000073">
    <property type="protein sequence ID" value="TVM12412.1"/>
    <property type="molecule type" value="Genomic_DNA"/>
</dbReference>
<dbReference type="InterPro" id="IPR050177">
    <property type="entry name" value="Lipid_A_modif_metabolic_enz"/>
</dbReference>
<name>A0A7M3MA78_9BACT</name>
<dbReference type="InterPro" id="IPR036291">
    <property type="entry name" value="NAD(P)-bd_dom_sf"/>
</dbReference>
<dbReference type="AlphaFoldDB" id="A0A7M3MA78"/>
<feature type="domain" description="NAD-dependent epimerase/dehydratase" evidence="1">
    <location>
        <begin position="2"/>
        <end position="146"/>
    </location>
</feature>
<dbReference type="Proteomes" id="UP000448292">
    <property type="component" value="Unassembled WGS sequence"/>
</dbReference>
<dbReference type="Gene3D" id="3.90.25.10">
    <property type="entry name" value="UDP-galactose 4-epimerase, domain 1"/>
    <property type="match status" value="1"/>
</dbReference>
<dbReference type="Gene3D" id="3.40.50.720">
    <property type="entry name" value="NAD(P)-binding Rossmann-like Domain"/>
    <property type="match status" value="1"/>
</dbReference>
<dbReference type="Pfam" id="PF01370">
    <property type="entry name" value="Epimerase"/>
    <property type="match status" value="1"/>
</dbReference>
<evidence type="ECO:0000259" key="1">
    <source>
        <dbReference type="Pfam" id="PF01370"/>
    </source>
</evidence>
<reference evidence="2 3" key="1">
    <citation type="submission" date="2018-06" db="EMBL/GenBank/DDBJ databases">
        <title>Complete genome of Desulfovibrio indonesiensis P37SLT.</title>
        <authorList>
            <person name="Crispim J.S."/>
            <person name="Vidigal P.M.P."/>
            <person name="Silva L.C.F."/>
            <person name="Laguardia C.N."/>
            <person name="Araujo L.C."/>
            <person name="Dias R.S."/>
            <person name="Sousa M.P."/>
            <person name="Paula S.O."/>
            <person name="Silva C."/>
        </authorList>
    </citation>
    <scope>NUCLEOTIDE SEQUENCE [LARGE SCALE GENOMIC DNA]</scope>
    <source>
        <strain evidence="2 3">P37SLT</strain>
    </source>
</reference>
<sequence length="225" mass="24873">FLNMLDAARNAGCARFVYACSSSTYGDSPKLPKVEDEIGEPLSPYAVTKYVDELYGRVFTRCYGMSTVGLRYFNVFGPRQDPEGAYAAVIPKWFDALMKGEPAYINGDGETSRDFSYVSNVVRANLLAAATPDTDEQMVSGSILNIACGERTTLNELFALVREQVASIRPEAAAQEPVHRDFRPGDVRHSLADITKISTMLKYEPVEMLREGLALATPWYAEFLG</sequence>